<protein>
    <submittedName>
        <fullName evidence="1">46402_t:CDS:1</fullName>
    </submittedName>
</protein>
<evidence type="ECO:0000313" key="1">
    <source>
        <dbReference type="EMBL" id="CAG8593224.1"/>
    </source>
</evidence>
<evidence type="ECO:0000313" key="2">
    <source>
        <dbReference type="Proteomes" id="UP000789901"/>
    </source>
</evidence>
<reference evidence="1 2" key="1">
    <citation type="submission" date="2021-06" db="EMBL/GenBank/DDBJ databases">
        <authorList>
            <person name="Kallberg Y."/>
            <person name="Tangrot J."/>
            <person name="Rosling A."/>
        </authorList>
    </citation>
    <scope>NUCLEOTIDE SEQUENCE [LARGE SCALE GENOMIC DNA]</scope>
    <source>
        <strain evidence="1 2">120-4 pot B 10/14</strain>
    </source>
</reference>
<proteinExistence type="predicted"/>
<feature type="non-terminal residue" evidence="1">
    <location>
        <position position="1"/>
    </location>
</feature>
<sequence>TENETETLNLECLVLELSHRSQEMIKNYFLAHAKDNVDDNESTEPLTEPPNSKLVHIKKMRDHTLYDYTQKL</sequence>
<gene>
    <name evidence="1" type="ORF">GMARGA_LOCUS6510</name>
</gene>
<keyword evidence="2" id="KW-1185">Reference proteome</keyword>
<dbReference type="Proteomes" id="UP000789901">
    <property type="component" value="Unassembled WGS sequence"/>
</dbReference>
<organism evidence="1 2">
    <name type="scientific">Gigaspora margarita</name>
    <dbReference type="NCBI Taxonomy" id="4874"/>
    <lineage>
        <taxon>Eukaryota</taxon>
        <taxon>Fungi</taxon>
        <taxon>Fungi incertae sedis</taxon>
        <taxon>Mucoromycota</taxon>
        <taxon>Glomeromycotina</taxon>
        <taxon>Glomeromycetes</taxon>
        <taxon>Diversisporales</taxon>
        <taxon>Gigasporaceae</taxon>
        <taxon>Gigaspora</taxon>
    </lineage>
</organism>
<name>A0ABN7UGT0_GIGMA</name>
<comment type="caution">
    <text evidence="1">The sequence shown here is derived from an EMBL/GenBank/DDBJ whole genome shotgun (WGS) entry which is preliminary data.</text>
</comment>
<accession>A0ABN7UGT0</accession>
<dbReference type="EMBL" id="CAJVQB010002966">
    <property type="protein sequence ID" value="CAG8593224.1"/>
    <property type="molecule type" value="Genomic_DNA"/>
</dbReference>